<name>A0A4Y2EPK5_ARAVE</name>
<comment type="caution">
    <text evidence="1">The sequence shown here is derived from an EMBL/GenBank/DDBJ whole genome shotgun (WGS) entry which is preliminary data.</text>
</comment>
<sequence length="147" mass="17462">MNVNTKTQREQDCKPTCTFGIVQSASESRPRRKLHTKPCLYRLLDLVSTVSQYLRQRSEDVVHEMLPHLRYSSNLAPWDYHIFGPVKEVLYVSQFRSDDQIQQAVHMLLRGQPNNFFAYWIQKLIERYQKYIVVREAYVSFLFLCGN</sequence>
<dbReference type="InterPro" id="IPR052709">
    <property type="entry name" value="Transposase-MT_Hybrid"/>
</dbReference>
<proteinExistence type="predicted"/>
<keyword evidence="2" id="KW-1185">Reference proteome</keyword>
<dbReference type="EMBL" id="BGPR01000677">
    <property type="protein sequence ID" value="GBM31192.1"/>
    <property type="molecule type" value="Genomic_DNA"/>
</dbReference>
<dbReference type="InterPro" id="IPR036397">
    <property type="entry name" value="RNaseH_sf"/>
</dbReference>
<dbReference type="GO" id="GO:0003676">
    <property type="term" value="F:nucleic acid binding"/>
    <property type="evidence" value="ECO:0007669"/>
    <property type="project" value="InterPro"/>
</dbReference>
<accession>A0A4Y2EPK5</accession>
<dbReference type="AlphaFoldDB" id="A0A4Y2EPK5"/>
<evidence type="ECO:0000313" key="2">
    <source>
        <dbReference type="Proteomes" id="UP000499080"/>
    </source>
</evidence>
<evidence type="ECO:0000313" key="1">
    <source>
        <dbReference type="EMBL" id="GBM31192.1"/>
    </source>
</evidence>
<dbReference type="PANTHER" id="PTHR46060">
    <property type="entry name" value="MARINER MOS1 TRANSPOSASE-LIKE PROTEIN"/>
    <property type="match status" value="1"/>
</dbReference>
<reference evidence="1 2" key="1">
    <citation type="journal article" date="2019" name="Sci. Rep.">
        <title>Orb-weaving spider Araneus ventricosus genome elucidates the spidroin gene catalogue.</title>
        <authorList>
            <person name="Kono N."/>
            <person name="Nakamura H."/>
            <person name="Ohtoshi R."/>
            <person name="Moran D.A.P."/>
            <person name="Shinohara A."/>
            <person name="Yoshida Y."/>
            <person name="Fujiwara M."/>
            <person name="Mori M."/>
            <person name="Tomita M."/>
            <person name="Arakawa K."/>
        </authorList>
    </citation>
    <scope>NUCLEOTIDE SEQUENCE [LARGE SCALE GENOMIC DNA]</scope>
</reference>
<organism evidence="1 2">
    <name type="scientific">Araneus ventricosus</name>
    <name type="common">Orbweaver spider</name>
    <name type="synonym">Epeira ventricosa</name>
    <dbReference type="NCBI Taxonomy" id="182803"/>
    <lineage>
        <taxon>Eukaryota</taxon>
        <taxon>Metazoa</taxon>
        <taxon>Ecdysozoa</taxon>
        <taxon>Arthropoda</taxon>
        <taxon>Chelicerata</taxon>
        <taxon>Arachnida</taxon>
        <taxon>Araneae</taxon>
        <taxon>Araneomorphae</taxon>
        <taxon>Entelegynae</taxon>
        <taxon>Araneoidea</taxon>
        <taxon>Araneidae</taxon>
        <taxon>Araneus</taxon>
    </lineage>
</organism>
<dbReference type="Proteomes" id="UP000499080">
    <property type="component" value="Unassembled WGS sequence"/>
</dbReference>
<gene>
    <name evidence="1" type="ORF">AVEN_242605_1</name>
</gene>
<protein>
    <submittedName>
        <fullName evidence="1">Uncharacterized protein</fullName>
    </submittedName>
</protein>
<dbReference type="Gene3D" id="3.30.420.10">
    <property type="entry name" value="Ribonuclease H-like superfamily/Ribonuclease H"/>
    <property type="match status" value="1"/>
</dbReference>
<dbReference type="PANTHER" id="PTHR46060:SF3">
    <property type="entry name" value="PROTEIN GVQW3"/>
    <property type="match status" value="1"/>
</dbReference>